<proteinExistence type="predicted"/>
<evidence type="ECO:0000313" key="3">
    <source>
        <dbReference type="EMBL" id="UXI66027.1"/>
    </source>
</evidence>
<accession>A0ABY6BA53</accession>
<evidence type="ECO:0000313" key="2">
    <source>
        <dbReference type="EMBL" id="UXI65971.1"/>
    </source>
</evidence>
<keyword evidence="5" id="KW-1185">Reference proteome</keyword>
<sequence>MASKAAGIRIRRSESQWREVLSRLERSDLSVAAFCEREGISAASVYRWRGLLVDSRLAPAASSRKSPFVDLGVVGASAASSPISGASLRTEIRLDLGGGLVIHVVRG</sequence>
<evidence type="ECO:0000313" key="4">
    <source>
        <dbReference type="EMBL" id="UXI66934.1"/>
    </source>
</evidence>
<organism evidence="4 5">
    <name type="scientific">Tahibacter amnicola</name>
    <dbReference type="NCBI Taxonomy" id="2976241"/>
    <lineage>
        <taxon>Bacteria</taxon>
        <taxon>Pseudomonadati</taxon>
        <taxon>Pseudomonadota</taxon>
        <taxon>Gammaproteobacteria</taxon>
        <taxon>Lysobacterales</taxon>
        <taxon>Rhodanobacteraceae</taxon>
        <taxon>Tahibacter</taxon>
    </lineage>
</organism>
<reference evidence="4" key="1">
    <citation type="submission" date="2022-09" db="EMBL/GenBank/DDBJ databases">
        <title>Tahibacter sp. nov., isolated from a fresh water.</title>
        <authorList>
            <person name="Baek J.H."/>
            <person name="Lee J.K."/>
            <person name="Kim J.M."/>
            <person name="Jeon C.O."/>
        </authorList>
    </citation>
    <scope>NUCLEOTIDE SEQUENCE</scope>
    <source>
        <strain evidence="4">W38</strain>
    </source>
</reference>
<name>A0ABY6BA53_9GAMM</name>
<gene>
    <name evidence="1" type="ORF">N4264_13910</name>
    <name evidence="2" type="ORF">N4264_14525</name>
    <name evidence="3" type="ORF">N4264_14840</name>
    <name evidence="4" type="ORF">N4264_19570</name>
</gene>
<dbReference type="EMBL" id="CP104694">
    <property type="protein sequence ID" value="UXI66934.1"/>
    <property type="molecule type" value="Genomic_DNA"/>
</dbReference>
<dbReference type="EMBL" id="CP104694">
    <property type="protein sequence ID" value="UXI65971.1"/>
    <property type="molecule type" value="Genomic_DNA"/>
</dbReference>
<dbReference type="Proteomes" id="UP001064632">
    <property type="component" value="Chromosome"/>
</dbReference>
<evidence type="ECO:0000313" key="5">
    <source>
        <dbReference type="Proteomes" id="UP001064632"/>
    </source>
</evidence>
<dbReference type="RefSeq" id="WP_261692850.1">
    <property type="nucleotide sequence ID" value="NZ_CP104694.1"/>
</dbReference>
<dbReference type="EMBL" id="CP104694">
    <property type="protein sequence ID" value="UXI66027.1"/>
    <property type="molecule type" value="Genomic_DNA"/>
</dbReference>
<protein>
    <recommendedName>
        <fullName evidence="6">Transposase</fullName>
    </recommendedName>
</protein>
<dbReference type="EMBL" id="CP104694">
    <property type="protein sequence ID" value="UXI65855.1"/>
    <property type="molecule type" value="Genomic_DNA"/>
</dbReference>
<evidence type="ECO:0000313" key="1">
    <source>
        <dbReference type="EMBL" id="UXI65855.1"/>
    </source>
</evidence>
<dbReference type="NCBIfam" id="NF047593">
    <property type="entry name" value="IS66_ISAeme5_TnpA"/>
    <property type="match status" value="1"/>
</dbReference>
<evidence type="ECO:0008006" key="6">
    <source>
        <dbReference type="Google" id="ProtNLM"/>
    </source>
</evidence>